<feature type="transmembrane region" description="Helical" evidence="5">
    <location>
        <begin position="80"/>
        <end position="102"/>
    </location>
</feature>
<reference evidence="7 8" key="1">
    <citation type="submission" date="2018-05" db="EMBL/GenBank/DDBJ databases">
        <title>Rhodoferax soyangensis sp.nov., isolated from an oligotrophic freshwater lake.</title>
        <authorList>
            <person name="Park M."/>
        </authorList>
    </citation>
    <scope>NUCLEOTIDE SEQUENCE [LARGE SCALE GENOMIC DNA]</scope>
    <source>
        <strain evidence="7 8">IMCC26218</strain>
    </source>
</reference>
<keyword evidence="4 5" id="KW-0472">Membrane</keyword>
<feature type="transmembrane region" description="Helical" evidence="5">
    <location>
        <begin position="12"/>
        <end position="34"/>
    </location>
</feature>
<dbReference type="Pfam" id="PF13664">
    <property type="entry name" value="DUF4149"/>
    <property type="match status" value="1"/>
</dbReference>
<keyword evidence="2 5" id="KW-0812">Transmembrane</keyword>
<evidence type="ECO:0000313" key="7">
    <source>
        <dbReference type="EMBL" id="RFO96954.1"/>
    </source>
</evidence>
<feature type="transmembrane region" description="Helical" evidence="5">
    <location>
        <begin position="46"/>
        <end position="68"/>
    </location>
</feature>
<protein>
    <submittedName>
        <fullName evidence="7">DUF4149 domain-containing protein</fullName>
    </submittedName>
</protein>
<feature type="domain" description="TMEM205-like" evidence="6">
    <location>
        <begin position="13"/>
        <end position="109"/>
    </location>
</feature>
<evidence type="ECO:0000256" key="3">
    <source>
        <dbReference type="ARBA" id="ARBA00022989"/>
    </source>
</evidence>
<proteinExistence type="predicted"/>
<sequence length="150" mass="15607">MADSSVWRSLPLWLAAAWAMSLTTLGFFVVPMLFANLPNPAMAGGMAAKLFAAQTGVSAVCALLLLMCFRSEKLAPSARVIPACTLLALAGALLALLVEFGVSPRIVARDNLALWHGVGTAMYFGQWACALLVFGKLANAASAQPASAPL</sequence>
<comment type="subcellular location">
    <subcellularLocation>
        <location evidence="1">Membrane</location>
    </subcellularLocation>
</comment>
<evidence type="ECO:0000313" key="8">
    <source>
        <dbReference type="Proteomes" id="UP000260665"/>
    </source>
</evidence>
<comment type="caution">
    <text evidence="7">The sequence shown here is derived from an EMBL/GenBank/DDBJ whole genome shotgun (WGS) entry which is preliminary data.</text>
</comment>
<dbReference type="RefSeq" id="WP_117176935.1">
    <property type="nucleotide sequence ID" value="NZ_QFZK01000005.1"/>
</dbReference>
<dbReference type="OrthoDB" id="5797290at2"/>
<feature type="transmembrane region" description="Helical" evidence="5">
    <location>
        <begin position="114"/>
        <end position="134"/>
    </location>
</feature>
<accession>A0A3E1RC62</accession>
<evidence type="ECO:0000256" key="1">
    <source>
        <dbReference type="ARBA" id="ARBA00004370"/>
    </source>
</evidence>
<gene>
    <name evidence="7" type="ORF">DIC66_10705</name>
</gene>
<dbReference type="InterPro" id="IPR025423">
    <property type="entry name" value="TMEM205-like"/>
</dbReference>
<keyword evidence="3 5" id="KW-1133">Transmembrane helix</keyword>
<dbReference type="Proteomes" id="UP000260665">
    <property type="component" value="Unassembled WGS sequence"/>
</dbReference>
<evidence type="ECO:0000259" key="6">
    <source>
        <dbReference type="Pfam" id="PF13664"/>
    </source>
</evidence>
<dbReference type="EMBL" id="QFZK01000005">
    <property type="protein sequence ID" value="RFO96954.1"/>
    <property type="molecule type" value="Genomic_DNA"/>
</dbReference>
<dbReference type="AlphaFoldDB" id="A0A3E1RC62"/>
<organism evidence="7 8">
    <name type="scientific">Rhodoferax lacus</name>
    <dbReference type="NCBI Taxonomy" id="2184758"/>
    <lineage>
        <taxon>Bacteria</taxon>
        <taxon>Pseudomonadati</taxon>
        <taxon>Pseudomonadota</taxon>
        <taxon>Betaproteobacteria</taxon>
        <taxon>Burkholderiales</taxon>
        <taxon>Comamonadaceae</taxon>
        <taxon>Rhodoferax</taxon>
    </lineage>
</organism>
<dbReference type="GO" id="GO:0016020">
    <property type="term" value="C:membrane"/>
    <property type="evidence" value="ECO:0007669"/>
    <property type="project" value="UniProtKB-SubCell"/>
</dbReference>
<name>A0A3E1RC62_9BURK</name>
<evidence type="ECO:0000256" key="2">
    <source>
        <dbReference type="ARBA" id="ARBA00022692"/>
    </source>
</evidence>
<keyword evidence="8" id="KW-1185">Reference proteome</keyword>
<evidence type="ECO:0000256" key="4">
    <source>
        <dbReference type="ARBA" id="ARBA00023136"/>
    </source>
</evidence>
<evidence type="ECO:0000256" key="5">
    <source>
        <dbReference type="SAM" id="Phobius"/>
    </source>
</evidence>